<dbReference type="EMBL" id="EU958992">
    <property type="protein sequence ID" value="ACG31110.1"/>
    <property type="molecule type" value="mRNA"/>
</dbReference>
<name>B6T1X7_MAIZE</name>
<proteinExistence type="evidence at transcript level"/>
<organism evidence="1">
    <name type="scientific">Zea mays</name>
    <name type="common">Maize</name>
    <dbReference type="NCBI Taxonomy" id="4577"/>
    <lineage>
        <taxon>Eukaryota</taxon>
        <taxon>Viridiplantae</taxon>
        <taxon>Streptophyta</taxon>
        <taxon>Embryophyta</taxon>
        <taxon>Tracheophyta</taxon>
        <taxon>Spermatophyta</taxon>
        <taxon>Magnoliopsida</taxon>
        <taxon>Liliopsida</taxon>
        <taxon>Poales</taxon>
        <taxon>Poaceae</taxon>
        <taxon>PACMAD clade</taxon>
        <taxon>Panicoideae</taxon>
        <taxon>Andropogonodae</taxon>
        <taxon>Andropogoneae</taxon>
        <taxon>Tripsacinae</taxon>
        <taxon>Zea</taxon>
    </lineage>
</organism>
<evidence type="ECO:0000313" key="1">
    <source>
        <dbReference type="EMBL" id="ACG31110.1"/>
    </source>
</evidence>
<sequence>MQISKTVYFSINVINKVYFSIPSPKFVCSVLLHTCALMRLLSAREIKRNN</sequence>
<dbReference type="AlphaFoldDB" id="B6T1X7"/>
<accession>B6T1X7</accession>
<reference evidence="1" key="1">
    <citation type="journal article" date="2009" name="Plant Mol. Biol.">
        <title>Insights into corn genes derived from large-scale cDNA sequencing.</title>
        <authorList>
            <person name="Alexandrov N.N."/>
            <person name="Brover V.V."/>
            <person name="Freidin S."/>
            <person name="Troukhan M.E."/>
            <person name="Tatarinova T.V."/>
            <person name="Zhang H."/>
            <person name="Swaller T.J."/>
            <person name="Lu Y.P."/>
            <person name="Bouck J."/>
            <person name="Flavell R.B."/>
            <person name="Feldmann K.A."/>
        </authorList>
    </citation>
    <scope>NUCLEOTIDE SEQUENCE</scope>
</reference>
<protein>
    <submittedName>
        <fullName evidence="1">Uncharacterized protein</fullName>
    </submittedName>
</protein>